<organism evidence="3 4">
    <name type="scientific">Candidatus Kaiserbacteria bacterium RIFCSPHIGHO2_02_FULL_54_22</name>
    <dbReference type="NCBI Taxonomy" id="1798495"/>
    <lineage>
        <taxon>Bacteria</taxon>
        <taxon>Candidatus Kaiseribacteriota</taxon>
    </lineage>
</organism>
<dbReference type="STRING" id="1798495.A3C19_03510"/>
<feature type="region of interest" description="Disordered" evidence="1">
    <location>
        <begin position="31"/>
        <end position="54"/>
    </location>
</feature>
<protein>
    <recommendedName>
        <fullName evidence="2">Transcobalamin-like C-terminal domain-containing protein</fullName>
    </recommendedName>
</protein>
<gene>
    <name evidence="3" type="ORF">A3C19_03510</name>
</gene>
<dbReference type="Gene3D" id="2.170.130.30">
    <property type="match status" value="1"/>
</dbReference>
<dbReference type="InterPro" id="IPR027954">
    <property type="entry name" value="Transcobalamin-like_C"/>
</dbReference>
<feature type="compositionally biased region" description="Polar residues" evidence="1">
    <location>
        <begin position="35"/>
        <end position="48"/>
    </location>
</feature>
<feature type="domain" description="Transcobalamin-like C-terminal" evidence="2">
    <location>
        <begin position="82"/>
        <end position="154"/>
    </location>
</feature>
<name>A0A1F6DLX3_9BACT</name>
<reference evidence="3 4" key="1">
    <citation type="journal article" date="2016" name="Nat. Commun.">
        <title>Thousands of microbial genomes shed light on interconnected biogeochemical processes in an aquifer system.</title>
        <authorList>
            <person name="Anantharaman K."/>
            <person name="Brown C.T."/>
            <person name="Hug L.A."/>
            <person name="Sharon I."/>
            <person name="Castelle C.J."/>
            <person name="Probst A.J."/>
            <person name="Thomas B.C."/>
            <person name="Singh A."/>
            <person name="Wilkins M.J."/>
            <person name="Karaoz U."/>
            <person name="Brodie E.L."/>
            <person name="Williams K.H."/>
            <person name="Hubbard S.S."/>
            <person name="Banfield J.F."/>
        </authorList>
    </citation>
    <scope>NUCLEOTIDE SEQUENCE [LARGE SCALE GENOMIC DNA]</scope>
</reference>
<evidence type="ECO:0000256" key="1">
    <source>
        <dbReference type="SAM" id="MobiDB-lite"/>
    </source>
</evidence>
<dbReference type="Pfam" id="PF14478">
    <property type="entry name" value="DUF4430"/>
    <property type="match status" value="1"/>
</dbReference>
<evidence type="ECO:0000259" key="2">
    <source>
        <dbReference type="Pfam" id="PF14478"/>
    </source>
</evidence>
<evidence type="ECO:0000313" key="3">
    <source>
        <dbReference type="EMBL" id="OGG62337.1"/>
    </source>
</evidence>
<sequence>MKKLFLLIGALAVGIAILFVLKPQQTAPTSPPAVATSSLPVAATSQSPTPAPSGIEPAPAGAFATIRVGEKSYTVSVSPGGTVIDTMRALVSTGDFTYTSREYPGLGTFVDSINGKKGEGGMYWILYINGVSATSGASAAIVSAGDIVEWKYEKGY</sequence>
<dbReference type="AlphaFoldDB" id="A0A1F6DLX3"/>
<dbReference type="Proteomes" id="UP000178532">
    <property type="component" value="Unassembled WGS sequence"/>
</dbReference>
<accession>A0A1F6DLX3</accession>
<proteinExistence type="predicted"/>
<dbReference type="EMBL" id="MFLI01000008">
    <property type="protein sequence ID" value="OGG62337.1"/>
    <property type="molecule type" value="Genomic_DNA"/>
</dbReference>
<evidence type="ECO:0000313" key="4">
    <source>
        <dbReference type="Proteomes" id="UP000178532"/>
    </source>
</evidence>
<comment type="caution">
    <text evidence="3">The sequence shown here is derived from an EMBL/GenBank/DDBJ whole genome shotgun (WGS) entry which is preliminary data.</text>
</comment>